<dbReference type="RefSeq" id="WP_053179231.1">
    <property type="nucleotide sequence ID" value="NZ_LGIA01000018.1"/>
</dbReference>
<gene>
    <name evidence="2" type="ORF">NC99_03910</name>
</gene>
<name>A0A0L8VEA3_9BACT</name>
<dbReference type="PATRIC" id="fig|1409788.3.peg.403"/>
<comment type="caution">
    <text evidence="2">The sequence shown here is derived from an EMBL/GenBank/DDBJ whole genome shotgun (WGS) entry which is preliminary data.</text>
</comment>
<dbReference type="Gene3D" id="3.40.50.720">
    <property type="entry name" value="NAD(P)-binding Rossmann-like Domain"/>
    <property type="match status" value="1"/>
</dbReference>
<dbReference type="Proteomes" id="UP000036958">
    <property type="component" value="Unassembled WGS sequence"/>
</dbReference>
<evidence type="ECO:0000313" key="2">
    <source>
        <dbReference type="EMBL" id="KOH46805.1"/>
    </source>
</evidence>
<protein>
    <recommendedName>
        <fullName evidence="1">NmrA-like domain-containing protein</fullName>
    </recommendedName>
</protein>
<evidence type="ECO:0000259" key="1">
    <source>
        <dbReference type="Pfam" id="PF05368"/>
    </source>
</evidence>
<dbReference type="InterPro" id="IPR008030">
    <property type="entry name" value="NmrA-like"/>
</dbReference>
<dbReference type="Pfam" id="PF05368">
    <property type="entry name" value="NmrA"/>
    <property type="match status" value="1"/>
</dbReference>
<dbReference type="AlphaFoldDB" id="A0A0L8VEA3"/>
<sequence length="290" mass="31807">MKILITGSTGHLGGATIDFLIKKIPANSIAALARNSEKAKTLAEKGVDVRIGNYDDYQSLVKAFQGIDKLLLISASELINRSAQHINAINAAKEAGVKHIVYTSFIRQKDDPNSALWFIAKDHVETEKHLVQTGIPYTLFKNGFYMDMVTDFIGTNVLETQTIFLPAGKGKVNFALRNEIAEALANVLTTEGHGNKSYNIGGETTVSFREIADCLTEISGKKISYISPDVETYKQELSKHNMPEQAVNMVAAFAVAFSENAMDVPSKDLNNLLGRNATDVKTFLSETFKK</sequence>
<keyword evidence="3" id="KW-1185">Reference proteome</keyword>
<dbReference type="OrthoDB" id="9780595at2"/>
<dbReference type="InterPro" id="IPR036291">
    <property type="entry name" value="NAD(P)-bd_dom_sf"/>
</dbReference>
<dbReference type="PANTHER" id="PTHR47129:SF1">
    <property type="entry name" value="NMRA-LIKE DOMAIN-CONTAINING PROTEIN"/>
    <property type="match status" value="1"/>
</dbReference>
<dbReference type="SUPFAM" id="SSF51735">
    <property type="entry name" value="NAD(P)-binding Rossmann-fold domains"/>
    <property type="match status" value="1"/>
</dbReference>
<dbReference type="STRING" id="1409788.NC99_03910"/>
<dbReference type="CDD" id="cd05269">
    <property type="entry name" value="TMR_SDR_a"/>
    <property type="match status" value="1"/>
</dbReference>
<proteinExistence type="predicted"/>
<dbReference type="PANTHER" id="PTHR47129">
    <property type="entry name" value="QUINONE OXIDOREDUCTASE 2"/>
    <property type="match status" value="1"/>
</dbReference>
<reference evidence="3" key="1">
    <citation type="submission" date="2015-07" db="EMBL/GenBank/DDBJ databases">
        <title>Genome sequencing of Sunxiuqinia dokdonensis strain SK.</title>
        <authorList>
            <person name="Ahn S."/>
            <person name="Kim B.-C."/>
        </authorList>
    </citation>
    <scope>NUCLEOTIDE SEQUENCE [LARGE SCALE GENOMIC DNA]</scope>
    <source>
        <strain evidence="3">SK</strain>
    </source>
</reference>
<organism evidence="2 3">
    <name type="scientific">Sunxiuqinia dokdonensis</name>
    <dbReference type="NCBI Taxonomy" id="1409788"/>
    <lineage>
        <taxon>Bacteria</taxon>
        <taxon>Pseudomonadati</taxon>
        <taxon>Bacteroidota</taxon>
        <taxon>Bacteroidia</taxon>
        <taxon>Marinilabiliales</taxon>
        <taxon>Prolixibacteraceae</taxon>
        <taxon>Sunxiuqinia</taxon>
    </lineage>
</organism>
<accession>A0A0L8VEA3</accession>
<dbReference type="Gene3D" id="3.90.25.10">
    <property type="entry name" value="UDP-galactose 4-epimerase, domain 1"/>
    <property type="match status" value="1"/>
</dbReference>
<dbReference type="EMBL" id="LGIA01000018">
    <property type="protein sequence ID" value="KOH46805.1"/>
    <property type="molecule type" value="Genomic_DNA"/>
</dbReference>
<feature type="domain" description="NmrA-like" evidence="1">
    <location>
        <begin position="2"/>
        <end position="264"/>
    </location>
</feature>
<dbReference type="InterPro" id="IPR052718">
    <property type="entry name" value="NmrA-type_oxidoreductase"/>
</dbReference>
<evidence type="ECO:0000313" key="3">
    <source>
        <dbReference type="Proteomes" id="UP000036958"/>
    </source>
</evidence>